<dbReference type="SMART" id="SM00267">
    <property type="entry name" value="GGDEF"/>
    <property type="match status" value="1"/>
</dbReference>
<proteinExistence type="predicted"/>
<dbReference type="OrthoDB" id="9803824at2"/>
<feature type="domain" description="GGDEF" evidence="1">
    <location>
        <begin position="418"/>
        <end position="554"/>
    </location>
</feature>
<dbReference type="InterPro" id="IPR029787">
    <property type="entry name" value="Nucleotide_cyclase"/>
</dbReference>
<dbReference type="Proteomes" id="UP000190162">
    <property type="component" value="Unassembled WGS sequence"/>
</dbReference>
<dbReference type="Gene3D" id="3.30.450.40">
    <property type="match status" value="1"/>
</dbReference>
<dbReference type="InterPro" id="IPR000160">
    <property type="entry name" value="GGDEF_dom"/>
</dbReference>
<dbReference type="EMBL" id="FUXU01000013">
    <property type="protein sequence ID" value="SKA50797.1"/>
    <property type="molecule type" value="Genomic_DNA"/>
</dbReference>
<dbReference type="InterPro" id="IPR043128">
    <property type="entry name" value="Rev_trsase/Diguanyl_cyclase"/>
</dbReference>
<dbReference type="AlphaFoldDB" id="A0A1T4UDM8"/>
<evidence type="ECO:0000313" key="2">
    <source>
        <dbReference type="EMBL" id="SKA50797.1"/>
    </source>
</evidence>
<gene>
    <name evidence="2" type="ORF">SAMN02745132_01473</name>
</gene>
<dbReference type="PROSITE" id="PS50887">
    <property type="entry name" value="GGDEF"/>
    <property type="match status" value="1"/>
</dbReference>
<accession>A0A1T4UDM8</accession>
<sequence>MGLTEVLALPEETEIDESLELWSKALFKRLESEIGAVNIALFVLIEDKPLLCASLTTQVFHFYPNFRPSEEYGGYSIDWEQEARKCERKFSLIGEFPVNGIWKKENALWEHTVLRLKKGKRTLAYLFIESECISGHRHFTPRHFDWIYDEASETLRCLILRQQLTQVKHDQHQNELSFALNNHQLTSQLSYMKSLHEISLRFTKATTIQSLCRIAVELGRSKLQVDRMGIFLCDMDKSEMWGTWGTDIDGNVVDRSDFRTEMPNNLFMEEAFSNQNQLIVKENVPLYFGTEQVGVGWNVMMVMWDGDECIGWLAADNLLSQSPLDEPKKEAFKLLTASICQKIVKLRETEAADERFYSLQDQIRAQTERDSEIENLLVTTRQQIRWLNVHDEHYGLLNATYLELATPTFIKAARKNKMPVTVGVVSIDFFQGYKKRYGAKLARRLMMMIADDLKQHLGEFEEQLLCVIKEGQFAFLVQTQDEVLLRDVATKIVDDTYHRNIENGTSQYYQRITLSLGISFNCVGLFTKPSGVLKKAEKACLIAEKLGRNRFCID</sequence>
<evidence type="ECO:0000313" key="3">
    <source>
        <dbReference type="Proteomes" id="UP000190162"/>
    </source>
</evidence>
<dbReference type="Pfam" id="PF00990">
    <property type="entry name" value="GGDEF"/>
    <property type="match status" value="1"/>
</dbReference>
<keyword evidence="3" id="KW-1185">Reference proteome</keyword>
<reference evidence="3" key="1">
    <citation type="submission" date="2017-02" db="EMBL/GenBank/DDBJ databases">
        <authorList>
            <person name="Varghese N."/>
            <person name="Submissions S."/>
        </authorList>
    </citation>
    <scope>NUCLEOTIDE SEQUENCE [LARGE SCALE GENOMIC DNA]</scope>
    <source>
        <strain evidence="3">DSM 22720</strain>
    </source>
</reference>
<dbReference type="SUPFAM" id="SSF55781">
    <property type="entry name" value="GAF domain-like"/>
    <property type="match status" value="1"/>
</dbReference>
<dbReference type="InterPro" id="IPR029016">
    <property type="entry name" value="GAF-like_dom_sf"/>
</dbReference>
<protein>
    <submittedName>
        <fullName evidence="2">GGDEF domain-containing protein, diguanylate cyclase (C-di-GMP synthetase) or its enzymatically inactive variants</fullName>
    </submittedName>
</protein>
<organism evidence="2 3">
    <name type="scientific">Enterovibrio nigricans DSM 22720</name>
    <dbReference type="NCBI Taxonomy" id="1121868"/>
    <lineage>
        <taxon>Bacteria</taxon>
        <taxon>Pseudomonadati</taxon>
        <taxon>Pseudomonadota</taxon>
        <taxon>Gammaproteobacteria</taxon>
        <taxon>Vibrionales</taxon>
        <taxon>Vibrionaceae</taxon>
        <taxon>Enterovibrio</taxon>
    </lineage>
</organism>
<dbReference type="SUPFAM" id="SSF55073">
    <property type="entry name" value="Nucleotide cyclase"/>
    <property type="match status" value="1"/>
</dbReference>
<evidence type="ECO:0000259" key="1">
    <source>
        <dbReference type="PROSITE" id="PS50887"/>
    </source>
</evidence>
<name>A0A1T4UDM8_9GAMM</name>
<dbReference type="Gene3D" id="3.30.70.270">
    <property type="match status" value="1"/>
</dbReference>